<proteinExistence type="predicted"/>
<geneLocation type="plasmid" evidence="4">
    <name>ppmurdsm45305</name>
</geneLocation>
<protein>
    <submittedName>
        <fullName evidence="3">Transcriptional regulator</fullName>
    </submittedName>
</protein>
<dbReference type="Proteomes" id="UP000249915">
    <property type="component" value="Plasmid pPmurDSM45305"/>
</dbReference>
<feature type="domain" description="HTH cro/C1-type" evidence="2">
    <location>
        <begin position="12"/>
        <end position="66"/>
    </location>
</feature>
<evidence type="ECO:0000313" key="3">
    <source>
        <dbReference type="EMBL" id="PXY16634.1"/>
    </source>
</evidence>
<evidence type="ECO:0000256" key="1">
    <source>
        <dbReference type="SAM" id="MobiDB-lite"/>
    </source>
</evidence>
<dbReference type="EMBL" id="MASW01000024">
    <property type="protein sequence ID" value="PXY16634.1"/>
    <property type="molecule type" value="Genomic_DNA"/>
</dbReference>
<dbReference type="Pfam" id="PF19054">
    <property type="entry name" value="DUF5753"/>
    <property type="match status" value="1"/>
</dbReference>
<dbReference type="PROSITE" id="PS50943">
    <property type="entry name" value="HTH_CROC1"/>
    <property type="match status" value="1"/>
</dbReference>
<reference evidence="3 4" key="1">
    <citation type="submission" date="2016-07" db="EMBL/GenBank/DDBJ databases">
        <title>Draft genome sequence of Prauserella muralis DSM 45305, isolated from a mould-covered wall in an indoor environment.</title>
        <authorList>
            <person name="Ruckert C."/>
            <person name="Albersmeier A."/>
            <person name="Jiang C.-L."/>
            <person name="Jiang Y."/>
            <person name="Kalinowski J."/>
            <person name="Schneider O."/>
            <person name="Winkler A."/>
            <person name="Zotchev S.B."/>
        </authorList>
    </citation>
    <scope>NUCLEOTIDE SEQUENCE [LARGE SCALE GENOMIC DNA]</scope>
    <source>
        <strain evidence="3 4">DSM 45305</strain>
        <plasmid evidence="4">ppmurdsm45305</plasmid>
    </source>
</reference>
<accession>A0A2V4ADH2</accession>
<dbReference type="InterPro" id="IPR043917">
    <property type="entry name" value="DUF5753"/>
</dbReference>
<dbReference type="InterPro" id="IPR010982">
    <property type="entry name" value="Lambda_DNA-bd_dom_sf"/>
</dbReference>
<name>A0A2V4ADH2_9PSEU</name>
<comment type="caution">
    <text evidence="3">The sequence shown here is derived from an EMBL/GenBank/DDBJ whole genome shotgun (WGS) entry which is preliminary data.</text>
</comment>
<dbReference type="Pfam" id="PF13560">
    <property type="entry name" value="HTH_31"/>
    <property type="match status" value="1"/>
</dbReference>
<dbReference type="Gene3D" id="1.10.260.40">
    <property type="entry name" value="lambda repressor-like DNA-binding domains"/>
    <property type="match status" value="1"/>
</dbReference>
<dbReference type="GO" id="GO:0003677">
    <property type="term" value="F:DNA binding"/>
    <property type="evidence" value="ECO:0007669"/>
    <property type="project" value="InterPro"/>
</dbReference>
<dbReference type="OrthoDB" id="4966777at2"/>
<dbReference type="InterPro" id="IPR001387">
    <property type="entry name" value="Cro/C1-type_HTH"/>
</dbReference>
<feature type="region of interest" description="Disordered" evidence="1">
    <location>
        <begin position="19"/>
        <end position="46"/>
    </location>
</feature>
<keyword evidence="3" id="KW-0614">Plasmid</keyword>
<dbReference type="SUPFAM" id="SSF47413">
    <property type="entry name" value="lambda repressor-like DNA-binding domains"/>
    <property type="match status" value="1"/>
</dbReference>
<dbReference type="AlphaFoldDB" id="A0A2V4ADH2"/>
<feature type="compositionally biased region" description="Polar residues" evidence="1">
    <location>
        <begin position="20"/>
        <end position="37"/>
    </location>
</feature>
<dbReference type="SMART" id="SM00530">
    <property type="entry name" value="HTH_XRE"/>
    <property type="match status" value="1"/>
</dbReference>
<dbReference type="CDD" id="cd00093">
    <property type="entry name" value="HTH_XRE"/>
    <property type="match status" value="1"/>
</dbReference>
<organism evidence="3 4">
    <name type="scientific">Prauserella muralis</name>
    <dbReference type="NCBI Taxonomy" id="588067"/>
    <lineage>
        <taxon>Bacteria</taxon>
        <taxon>Bacillati</taxon>
        <taxon>Actinomycetota</taxon>
        <taxon>Actinomycetes</taxon>
        <taxon>Pseudonocardiales</taxon>
        <taxon>Pseudonocardiaceae</taxon>
        <taxon>Prauserella</taxon>
    </lineage>
</organism>
<evidence type="ECO:0000259" key="2">
    <source>
        <dbReference type="PROSITE" id="PS50943"/>
    </source>
</evidence>
<evidence type="ECO:0000313" key="4">
    <source>
        <dbReference type="Proteomes" id="UP000249915"/>
    </source>
</evidence>
<gene>
    <name evidence="3" type="ORF">BAY60_35785</name>
</gene>
<dbReference type="RefSeq" id="WP_112278883.1">
    <property type="nucleotide sequence ID" value="NZ_CM009984.1"/>
</dbReference>
<sequence length="286" mass="31934">MKTPTNKLSATLRELRQKAGLSQTEAAKQSGLSQSKVSRTETGEYAPAPEHVKNLCRVYKAPADVRRELMQMANELREDRISARVVLERGGWMLQERIGRIEEIAGRIRCIAPTVVPGLLQTREYTRSLFGDALSLDDLDLTINARMSRQRLLETDRMFEFIVTEGALRWNMGGAAVMASQVDHLIEVSKRRNVHLGVVPWTTPVTVPVMHTVDIYDSRAVMFGTIDATALITDPAVVKSYEDHWDELVGADVSDSTGSRSNGFVSYGDEARAELARIAAEYRRIT</sequence>
<keyword evidence="4" id="KW-1185">Reference proteome</keyword>